<dbReference type="STRING" id="686624.SAMN04488242_1481"/>
<dbReference type="SUPFAM" id="SSF109854">
    <property type="entry name" value="DinB/YfiT-like putative metalloenzymes"/>
    <property type="match status" value="1"/>
</dbReference>
<dbReference type="Pfam" id="PF00805">
    <property type="entry name" value="Pentapeptide"/>
    <property type="match status" value="1"/>
</dbReference>
<name>A0A1G9JUP1_9ACTN</name>
<protein>
    <submittedName>
        <fullName evidence="2">Pentapeptide repeat-containing protein</fullName>
    </submittedName>
</protein>
<dbReference type="AlphaFoldDB" id="A0A1G9JUP1"/>
<dbReference type="OrthoDB" id="3542438at2"/>
<keyword evidence="3" id="KW-1185">Reference proteome</keyword>
<dbReference type="Gene3D" id="2.160.20.80">
    <property type="entry name" value="E3 ubiquitin-protein ligase SopA"/>
    <property type="match status" value="1"/>
</dbReference>
<dbReference type="Gene3D" id="1.20.120.450">
    <property type="entry name" value="dinb family like domain"/>
    <property type="match status" value="1"/>
</dbReference>
<evidence type="ECO:0000259" key="1">
    <source>
        <dbReference type="Pfam" id="PF12867"/>
    </source>
</evidence>
<accession>A0A1G9JUP1</accession>
<dbReference type="SUPFAM" id="SSF141571">
    <property type="entry name" value="Pentapeptide repeat-like"/>
    <property type="match status" value="1"/>
</dbReference>
<organism evidence="2 3">
    <name type="scientific">Tessaracoccus oleiagri</name>
    <dbReference type="NCBI Taxonomy" id="686624"/>
    <lineage>
        <taxon>Bacteria</taxon>
        <taxon>Bacillati</taxon>
        <taxon>Actinomycetota</taxon>
        <taxon>Actinomycetes</taxon>
        <taxon>Propionibacteriales</taxon>
        <taxon>Propionibacteriaceae</taxon>
        <taxon>Tessaracoccus</taxon>
    </lineage>
</organism>
<gene>
    <name evidence="2" type="ORF">SAMN04488242_1481</name>
</gene>
<proteinExistence type="predicted"/>
<feature type="domain" description="DinB-like" evidence="1">
    <location>
        <begin position="102"/>
        <end position="243"/>
    </location>
</feature>
<dbReference type="EMBL" id="FNGP01000002">
    <property type="protein sequence ID" value="SDL41211.1"/>
    <property type="molecule type" value="Genomic_DNA"/>
</dbReference>
<sequence>MQEFFQQDLHGATFRQVFLQGAKFHEVDLSDADMREVRMTGLRVRGALLEGVQLSGDFETLIVNGVNVGPLIEAELNRRDPEREILYREDADSFRQGWAIMEHRWNDTIERARALPAQLLHESVDGEWSFLQSLRHVSFVVAAWIEHAAMGRPAPWHPLDLPWDSAPEMEGFTPDRDARPSLDEVLIPFRERQRTVRHFLQDLSDDDLERTVTTDGTSWPRVEDFPVRGCIFVTVTETYEHHQFATRDLAILTADLPED</sequence>
<dbReference type="Proteomes" id="UP000199475">
    <property type="component" value="Unassembled WGS sequence"/>
</dbReference>
<dbReference type="RefSeq" id="WP_093250489.1">
    <property type="nucleotide sequence ID" value="NZ_FNGP01000002.1"/>
</dbReference>
<dbReference type="InterPro" id="IPR034660">
    <property type="entry name" value="DinB/YfiT-like"/>
</dbReference>
<dbReference type="InterPro" id="IPR024775">
    <property type="entry name" value="DinB-like"/>
</dbReference>
<evidence type="ECO:0000313" key="2">
    <source>
        <dbReference type="EMBL" id="SDL41211.1"/>
    </source>
</evidence>
<dbReference type="Pfam" id="PF12867">
    <property type="entry name" value="DinB_2"/>
    <property type="match status" value="1"/>
</dbReference>
<dbReference type="InterPro" id="IPR001646">
    <property type="entry name" value="5peptide_repeat"/>
</dbReference>
<evidence type="ECO:0000313" key="3">
    <source>
        <dbReference type="Proteomes" id="UP000199475"/>
    </source>
</evidence>
<reference evidence="2 3" key="1">
    <citation type="submission" date="2016-10" db="EMBL/GenBank/DDBJ databases">
        <authorList>
            <person name="de Groot N.N."/>
        </authorList>
    </citation>
    <scope>NUCLEOTIDE SEQUENCE [LARGE SCALE GENOMIC DNA]</scope>
    <source>
        <strain evidence="2 3">CGMCC 1.9159</strain>
    </source>
</reference>